<feature type="non-terminal residue" evidence="1">
    <location>
        <position position="1"/>
    </location>
</feature>
<sequence>RSLDRLYAQGGHPTKAPGRKDAMRMLAKLGCALKDRDSATFLSMLHCLEPFREVLQPEELQATIAKAVGDDPDGCMHFLNEHLQTRPTSTGDRATVQDQQGYYLQTRSAGLAHGPSFRTVTHDYVKDGQAEAFGVLAHQDEESPDGWERELAFQEHFLEATLSHALHHMPVESQRRAPRAIAA</sequence>
<dbReference type="EMBL" id="CAJNNW010028819">
    <property type="protein sequence ID" value="CAE8697781.1"/>
    <property type="molecule type" value="Genomic_DNA"/>
</dbReference>
<comment type="caution">
    <text evidence="1">The sequence shown here is derived from an EMBL/GenBank/DDBJ whole genome shotgun (WGS) entry which is preliminary data.</text>
</comment>
<organism evidence="1 2">
    <name type="scientific">Polarella glacialis</name>
    <name type="common">Dinoflagellate</name>
    <dbReference type="NCBI Taxonomy" id="89957"/>
    <lineage>
        <taxon>Eukaryota</taxon>
        <taxon>Sar</taxon>
        <taxon>Alveolata</taxon>
        <taxon>Dinophyceae</taxon>
        <taxon>Suessiales</taxon>
        <taxon>Suessiaceae</taxon>
        <taxon>Polarella</taxon>
    </lineage>
</organism>
<dbReference type="Proteomes" id="UP000626109">
    <property type="component" value="Unassembled WGS sequence"/>
</dbReference>
<dbReference type="AlphaFoldDB" id="A0A813K9W1"/>
<name>A0A813K9W1_POLGL</name>
<reference evidence="1" key="1">
    <citation type="submission" date="2021-02" db="EMBL/GenBank/DDBJ databases">
        <authorList>
            <person name="Dougan E. K."/>
            <person name="Rhodes N."/>
            <person name="Thang M."/>
            <person name="Chan C."/>
        </authorList>
    </citation>
    <scope>NUCLEOTIDE SEQUENCE</scope>
</reference>
<gene>
    <name evidence="1" type="ORF">PGLA2088_LOCUS30444</name>
</gene>
<evidence type="ECO:0000313" key="2">
    <source>
        <dbReference type="Proteomes" id="UP000626109"/>
    </source>
</evidence>
<accession>A0A813K9W1</accession>
<protein>
    <submittedName>
        <fullName evidence="1">Uncharacterized protein</fullName>
    </submittedName>
</protein>
<evidence type="ECO:0000313" key="1">
    <source>
        <dbReference type="EMBL" id="CAE8697781.1"/>
    </source>
</evidence>
<proteinExistence type="predicted"/>